<organism evidence="1 2">
    <name type="scientific">Vigna mungo</name>
    <name type="common">Black gram</name>
    <name type="synonym">Phaseolus mungo</name>
    <dbReference type="NCBI Taxonomy" id="3915"/>
    <lineage>
        <taxon>Eukaryota</taxon>
        <taxon>Viridiplantae</taxon>
        <taxon>Streptophyta</taxon>
        <taxon>Embryophyta</taxon>
        <taxon>Tracheophyta</taxon>
        <taxon>Spermatophyta</taxon>
        <taxon>Magnoliopsida</taxon>
        <taxon>eudicotyledons</taxon>
        <taxon>Gunneridae</taxon>
        <taxon>Pentapetalae</taxon>
        <taxon>rosids</taxon>
        <taxon>fabids</taxon>
        <taxon>Fabales</taxon>
        <taxon>Fabaceae</taxon>
        <taxon>Papilionoideae</taxon>
        <taxon>50 kb inversion clade</taxon>
        <taxon>NPAAA clade</taxon>
        <taxon>indigoferoid/millettioid clade</taxon>
        <taxon>Phaseoleae</taxon>
        <taxon>Vigna</taxon>
    </lineage>
</organism>
<proteinExistence type="predicted"/>
<reference evidence="1 2" key="1">
    <citation type="journal article" date="2023" name="Life. Sci Alliance">
        <title>Evolutionary insights into 3D genome organization and epigenetic landscape of Vigna mungo.</title>
        <authorList>
            <person name="Junaid A."/>
            <person name="Singh B."/>
            <person name="Bhatia S."/>
        </authorList>
    </citation>
    <scope>NUCLEOTIDE SEQUENCE [LARGE SCALE GENOMIC DNA]</scope>
    <source>
        <strain evidence="1">Urdbean</strain>
    </source>
</reference>
<accession>A0AAQ3NPY3</accession>
<dbReference type="Proteomes" id="UP001374535">
    <property type="component" value="Chromosome 5"/>
</dbReference>
<evidence type="ECO:0000313" key="2">
    <source>
        <dbReference type="Proteomes" id="UP001374535"/>
    </source>
</evidence>
<name>A0AAQ3NPY3_VIGMU</name>
<keyword evidence="2" id="KW-1185">Reference proteome</keyword>
<sequence length="116" mass="12606">MEDGLVSTCFGVIVTEPILNTEEISSFSTVPFSFFSSTGAMLVTSELHTICPLLEVCFKLSNSSSVFEFFSTLTGGMSKTKFNFRGGSNVGKDNGFSKVLISNLVFSSCMIFCRFS</sequence>
<evidence type="ECO:0000313" key="1">
    <source>
        <dbReference type="EMBL" id="WVZ13003.1"/>
    </source>
</evidence>
<gene>
    <name evidence="1" type="ORF">V8G54_017533</name>
</gene>
<protein>
    <submittedName>
        <fullName evidence="1">Uncharacterized protein</fullName>
    </submittedName>
</protein>
<dbReference type="AlphaFoldDB" id="A0AAQ3NPY3"/>
<dbReference type="EMBL" id="CP144696">
    <property type="protein sequence ID" value="WVZ13003.1"/>
    <property type="molecule type" value="Genomic_DNA"/>
</dbReference>